<feature type="domain" description="DNA polymerase processivity factor" evidence="2">
    <location>
        <begin position="63"/>
        <end position="165"/>
    </location>
</feature>
<proteinExistence type="predicted"/>
<reference evidence="3 4" key="1">
    <citation type="submission" date="2016-01" db="EMBL/GenBank/DDBJ databases">
        <title>Highly variable Streptococcus oralis are common among viridans streptococci isolated from primates.</title>
        <authorList>
            <person name="Denapaite D."/>
            <person name="Rieger M."/>
            <person name="Koendgen S."/>
            <person name="Brueckner R."/>
            <person name="Ochigava I."/>
            <person name="Kappeler P."/>
            <person name="Maetz-Rensing K."/>
            <person name="Leendertz F."/>
            <person name="Hakenbeck R."/>
        </authorList>
    </citation>
    <scope>NUCLEOTIDE SEQUENCE [LARGE SCALE GENOMIC DNA]</scope>
    <source>
        <strain evidence="3 4">DD17</strain>
    </source>
</reference>
<name>A0A139RPD3_STROR</name>
<evidence type="ECO:0000256" key="1">
    <source>
        <dbReference type="SAM" id="Phobius"/>
    </source>
</evidence>
<dbReference type="Proteomes" id="UP000072989">
    <property type="component" value="Unassembled WGS sequence"/>
</dbReference>
<keyword evidence="1" id="KW-1133">Transmembrane helix</keyword>
<feature type="transmembrane region" description="Helical" evidence="1">
    <location>
        <begin position="12"/>
        <end position="31"/>
    </location>
</feature>
<feature type="transmembrane region" description="Helical" evidence="1">
    <location>
        <begin position="43"/>
        <end position="62"/>
    </location>
</feature>
<dbReference type="EMBL" id="LQZE01000036">
    <property type="protein sequence ID" value="KXU16617.1"/>
    <property type="molecule type" value="Genomic_DNA"/>
</dbReference>
<comment type="caution">
    <text evidence="3">The sequence shown here is derived from an EMBL/GenBank/DDBJ whole genome shotgun (WGS) entry which is preliminary data.</text>
</comment>
<keyword evidence="1" id="KW-0812">Transmembrane</keyword>
<organism evidence="3 4">
    <name type="scientific">Streptococcus oralis</name>
    <dbReference type="NCBI Taxonomy" id="1303"/>
    <lineage>
        <taxon>Bacteria</taxon>
        <taxon>Bacillati</taxon>
        <taxon>Bacillota</taxon>
        <taxon>Bacilli</taxon>
        <taxon>Lactobacillales</taxon>
        <taxon>Streptococcaceae</taxon>
        <taxon>Streptococcus</taxon>
    </lineage>
</organism>
<protein>
    <submittedName>
        <fullName evidence="3">Exopolysaccharide biosynthesis transcriptional activator EpsA</fullName>
    </submittedName>
</protein>
<feature type="transmembrane region" description="Helical" evidence="1">
    <location>
        <begin position="68"/>
        <end position="87"/>
    </location>
</feature>
<keyword evidence="1" id="KW-0472">Membrane</keyword>
<dbReference type="Gene3D" id="3.40.190.10">
    <property type="entry name" value="Periplasmic binding protein-like II"/>
    <property type="match status" value="1"/>
</dbReference>
<evidence type="ECO:0000313" key="4">
    <source>
        <dbReference type="Proteomes" id="UP000072989"/>
    </source>
</evidence>
<dbReference type="InterPro" id="IPR004190">
    <property type="entry name" value="DNA_pol_proc_fac"/>
</dbReference>
<gene>
    <name evidence="3" type="ORF">SORDD17_00172</name>
</gene>
<evidence type="ECO:0000313" key="3">
    <source>
        <dbReference type="EMBL" id="KXU16617.1"/>
    </source>
</evidence>
<dbReference type="Pfam" id="PF02916">
    <property type="entry name" value="DNA_PPF"/>
    <property type="match status" value="1"/>
</dbReference>
<sequence>MHSDKSWSHLTSWILLLIYSLLAGILLFFMFRYQLLAFRSINFLVMLVLILLAGLSFALFHFKKARLFTLVLLVLSILATSISLFVVHQFVGLTDRLNTSSTTTNYSMRIVVLKDSEISELSQVSEVMAPQTTDGSNIQKLVDQLKNKEQKELRVQDTVSYLAAY</sequence>
<dbReference type="PATRIC" id="fig|1303.87.peg.216"/>
<dbReference type="GO" id="GO:0006260">
    <property type="term" value="P:DNA replication"/>
    <property type="evidence" value="ECO:0007669"/>
    <property type="project" value="InterPro"/>
</dbReference>
<accession>A0A139RPD3</accession>
<dbReference type="AlphaFoldDB" id="A0A139RPD3"/>
<evidence type="ECO:0000259" key="2">
    <source>
        <dbReference type="Pfam" id="PF02916"/>
    </source>
</evidence>